<dbReference type="PANTHER" id="PTHR45586:SF1">
    <property type="entry name" value="LIPOPOLYSACCHARIDE ASSEMBLY PROTEIN B"/>
    <property type="match status" value="1"/>
</dbReference>
<organism evidence="4 5">
    <name type="scientific">Prorocentrum cordatum</name>
    <dbReference type="NCBI Taxonomy" id="2364126"/>
    <lineage>
        <taxon>Eukaryota</taxon>
        <taxon>Sar</taxon>
        <taxon>Alveolata</taxon>
        <taxon>Dinophyceae</taxon>
        <taxon>Prorocentrales</taxon>
        <taxon>Prorocentraceae</taxon>
        <taxon>Prorocentrum</taxon>
    </lineage>
</organism>
<dbReference type="PANTHER" id="PTHR45586">
    <property type="entry name" value="TPR REPEAT-CONTAINING PROTEIN PA4667"/>
    <property type="match status" value="1"/>
</dbReference>
<name>A0ABN9WAB9_9DINO</name>
<dbReference type="InterPro" id="IPR011990">
    <property type="entry name" value="TPR-like_helical_dom_sf"/>
</dbReference>
<accession>A0ABN9WAB9</accession>
<evidence type="ECO:0000256" key="3">
    <source>
        <dbReference type="PROSITE-ProRule" id="PRU00339"/>
    </source>
</evidence>
<proteinExistence type="predicted"/>
<dbReference type="Pfam" id="PF13432">
    <property type="entry name" value="TPR_16"/>
    <property type="match status" value="2"/>
</dbReference>
<evidence type="ECO:0000256" key="1">
    <source>
        <dbReference type="ARBA" id="ARBA00022737"/>
    </source>
</evidence>
<evidence type="ECO:0000313" key="5">
    <source>
        <dbReference type="Proteomes" id="UP001189429"/>
    </source>
</evidence>
<keyword evidence="2 3" id="KW-0802">TPR repeat</keyword>
<dbReference type="EMBL" id="CAUYUJ010018387">
    <property type="protein sequence ID" value="CAK0883197.1"/>
    <property type="molecule type" value="Genomic_DNA"/>
</dbReference>
<feature type="non-terminal residue" evidence="4">
    <location>
        <position position="214"/>
    </location>
</feature>
<feature type="repeat" description="TPR" evidence="3">
    <location>
        <begin position="131"/>
        <end position="164"/>
    </location>
</feature>
<gene>
    <name evidence="4" type="ORF">PCOR1329_LOCUS65461</name>
</gene>
<keyword evidence="5" id="KW-1185">Reference proteome</keyword>
<dbReference type="InterPro" id="IPR019734">
    <property type="entry name" value="TPR_rpt"/>
</dbReference>
<reference evidence="4" key="1">
    <citation type="submission" date="2023-10" db="EMBL/GenBank/DDBJ databases">
        <authorList>
            <person name="Chen Y."/>
            <person name="Shah S."/>
            <person name="Dougan E. K."/>
            <person name="Thang M."/>
            <person name="Chan C."/>
        </authorList>
    </citation>
    <scope>NUCLEOTIDE SEQUENCE [LARGE SCALE GENOMIC DNA]</scope>
</reference>
<dbReference type="InterPro" id="IPR051012">
    <property type="entry name" value="CellSynth/LPSAsmb/PSIAsmb"/>
</dbReference>
<keyword evidence="1" id="KW-0677">Repeat</keyword>
<evidence type="ECO:0000313" key="4">
    <source>
        <dbReference type="EMBL" id="CAK0883197.1"/>
    </source>
</evidence>
<dbReference type="PROSITE" id="PS50005">
    <property type="entry name" value="TPR"/>
    <property type="match status" value="3"/>
</dbReference>
<dbReference type="SUPFAM" id="SSF48452">
    <property type="entry name" value="TPR-like"/>
    <property type="match status" value="1"/>
</dbReference>
<dbReference type="Gene3D" id="1.25.40.10">
    <property type="entry name" value="Tetratricopeptide repeat domain"/>
    <property type="match status" value="1"/>
</dbReference>
<dbReference type="Proteomes" id="UP001189429">
    <property type="component" value="Unassembled WGS sequence"/>
</dbReference>
<evidence type="ECO:0000256" key="2">
    <source>
        <dbReference type="ARBA" id="ARBA00022803"/>
    </source>
</evidence>
<feature type="repeat" description="TPR" evidence="3">
    <location>
        <begin position="63"/>
        <end position="96"/>
    </location>
</feature>
<sequence length="214" mass="23691">MGNNPSDERGPDEEDVDLAVHGDRIGESERAHAVSSTSAATWATPYGGGRVPDSISETGKQDAARANAMGVEMLKHGQHAEAVRHFKAALAFEPNSVQVLNNIGLACAKMQDFAGAYEWYERAYKQDTGDAQTLFSLAWVERKRQRYAHARELFQKVLEMEPEHVKALYLLGDILKTRNDFDGALRHFDRLTRLDPSSVDGSPAARLGIRRALV</sequence>
<comment type="caution">
    <text evidence="4">The sequence shown here is derived from an EMBL/GenBank/DDBJ whole genome shotgun (WGS) entry which is preliminary data.</text>
</comment>
<protein>
    <recommendedName>
        <fullName evidence="6">UDP-N-acetylglucosamine--peptide N-acetylglucosaminyltransferase SPINDLY</fullName>
    </recommendedName>
</protein>
<dbReference type="SMART" id="SM00028">
    <property type="entry name" value="TPR"/>
    <property type="match status" value="4"/>
</dbReference>
<feature type="repeat" description="TPR" evidence="3">
    <location>
        <begin position="165"/>
        <end position="198"/>
    </location>
</feature>
<evidence type="ECO:0008006" key="6">
    <source>
        <dbReference type="Google" id="ProtNLM"/>
    </source>
</evidence>